<dbReference type="Proteomes" id="UP000299102">
    <property type="component" value="Unassembled WGS sequence"/>
</dbReference>
<accession>A0A4C1VP66</accession>
<name>A0A4C1VP66_EUMVA</name>
<evidence type="ECO:0000256" key="1">
    <source>
        <dbReference type="SAM" id="MobiDB-lite"/>
    </source>
</evidence>
<comment type="caution">
    <text evidence="2">The sequence shown here is derived from an EMBL/GenBank/DDBJ whole genome shotgun (WGS) entry which is preliminary data.</text>
</comment>
<proteinExistence type="predicted"/>
<feature type="region of interest" description="Disordered" evidence="1">
    <location>
        <begin position="15"/>
        <end position="77"/>
    </location>
</feature>
<evidence type="ECO:0000313" key="2">
    <source>
        <dbReference type="EMBL" id="GBP40463.1"/>
    </source>
</evidence>
<organism evidence="2 3">
    <name type="scientific">Eumeta variegata</name>
    <name type="common">Bagworm moth</name>
    <name type="synonym">Eumeta japonica</name>
    <dbReference type="NCBI Taxonomy" id="151549"/>
    <lineage>
        <taxon>Eukaryota</taxon>
        <taxon>Metazoa</taxon>
        <taxon>Ecdysozoa</taxon>
        <taxon>Arthropoda</taxon>
        <taxon>Hexapoda</taxon>
        <taxon>Insecta</taxon>
        <taxon>Pterygota</taxon>
        <taxon>Neoptera</taxon>
        <taxon>Endopterygota</taxon>
        <taxon>Lepidoptera</taxon>
        <taxon>Glossata</taxon>
        <taxon>Ditrysia</taxon>
        <taxon>Tineoidea</taxon>
        <taxon>Psychidae</taxon>
        <taxon>Oiketicinae</taxon>
        <taxon>Eumeta</taxon>
    </lineage>
</organism>
<sequence>MSRPIACHECLRIANLGNGDSNSDPSPELGKHWAANDRWRKQVRASRRGTPRAPARPFQPHTRYIQSQTFRVSPRTH</sequence>
<dbReference type="AlphaFoldDB" id="A0A4C1VP66"/>
<feature type="compositionally biased region" description="Basic residues" evidence="1">
    <location>
        <begin position="41"/>
        <end position="50"/>
    </location>
</feature>
<gene>
    <name evidence="2" type="ORF">EVAR_25316_1</name>
</gene>
<keyword evidence="3" id="KW-1185">Reference proteome</keyword>
<feature type="compositionally biased region" description="Basic and acidic residues" evidence="1">
    <location>
        <begin position="29"/>
        <end position="40"/>
    </location>
</feature>
<reference evidence="2 3" key="1">
    <citation type="journal article" date="2019" name="Commun. Biol.">
        <title>The bagworm genome reveals a unique fibroin gene that provides high tensile strength.</title>
        <authorList>
            <person name="Kono N."/>
            <person name="Nakamura H."/>
            <person name="Ohtoshi R."/>
            <person name="Tomita M."/>
            <person name="Numata K."/>
            <person name="Arakawa K."/>
        </authorList>
    </citation>
    <scope>NUCLEOTIDE SEQUENCE [LARGE SCALE GENOMIC DNA]</scope>
</reference>
<protein>
    <submittedName>
        <fullName evidence="2">Uncharacterized protein</fullName>
    </submittedName>
</protein>
<dbReference type="EMBL" id="BGZK01000381">
    <property type="protein sequence ID" value="GBP40463.1"/>
    <property type="molecule type" value="Genomic_DNA"/>
</dbReference>
<evidence type="ECO:0000313" key="3">
    <source>
        <dbReference type="Proteomes" id="UP000299102"/>
    </source>
</evidence>